<feature type="region of interest" description="Disordered" evidence="1">
    <location>
        <begin position="401"/>
        <end position="450"/>
    </location>
</feature>
<reference evidence="2" key="1">
    <citation type="journal article" date="2021" name="bioRxiv">
        <title>Whole Genome Assembly and Annotation of Northern Wild Rice, Zizania palustris L., Supports a Whole Genome Duplication in the Zizania Genus.</title>
        <authorList>
            <person name="Haas M."/>
            <person name="Kono T."/>
            <person name="Macchietto M."/>
            <person name="Millas R."/>
            <person name="McGilp L."/>
            <person name="Shao M."/>
            <person name="Duquette J."/>
            <person name="Hirsch C.N."/>
            <person name="Kimball J."/>
        </authorList>
    </citation>
    <scope>NUCLEOTIDE SEQUENCE</scope>
    <source>
        <tissue evidence="2">Fresh leaf tissue</tissue>
    </source>
</reference>
<evidence type="ECO:0000313" key="3">
    <source>
        <dbReference type="Proteomes" id="UP000729402"/>
    </source>
</evidence>
<dbReference type="GO" id="GO:0045892">
    <property type="term" value="P:negative regulation of DNA-templated transcription"/>
    <property type="evidence" value="ECO:0007669"/>
    <property type="project" value="InterPro"/>
</dbReference>
<dbReference type="PANTHER" id="PTHR35504:SF1">
    <property type="entry name" value="PROTEIN EMBRYONIC FLOWER 1"/>
    <property type="match status" value="1"/>
</dbReference>
<evidence type="ECO:0000256" key="1">
    <source>
        <dbReference type="SAM" id="MobiDB-lite"/>
    </source>
</evidence>
<dbReference type="PANTHER" id="PTHR35504">
    <property type="entry name" value="PROTEIN EMBRYONIC FLOWER 1"/>
    <property type="match status" value="1"/>
</dbReference>
<feature type="compositionally biased region" description="Polar residues" evidence="1">
    <location>
        <begin position="166"/>
        <end position="176"/>
    </location>
</feature>
<gene>
    <name evidence="2" type="ORF">GUJ93_ZPchr0008g12007</name>
</gene>
<feature type="compositionally biased region" description="Polar residues" evidence="1">
    <location>
        <begin position="406"/>
        <end position="422"/>
    </location>
</feature>
<proteinExistence type="predicted"/>
<feature type="compositionally biased region" description="Polar residues" evidence="1">
    <location>
        <begin position="432"/>
        <end position="450"/>
    </location>
</feature>
<feature type="region of interest" description="Disordered" evidence="1">
    <location>
        <begin position="323"/>
        <end position="345"/>
    </location>
</feature>
<accession>A0A8J5RH96</accession>
<name>A0A8J5RH96_ZIZPA</name>
<protein>
    <recommendedName>
        <fullName evidence="4">Embryonic flower 1-like protein</fullName>
    </recommendedName>
</protein>
<organism evidence="2 3">
    <name type="scientific">Zizania palustris</name>
    <name type="common">Northern wild rice</name>
    <dbReference type="NCBI Taxonomy" id="103762"/>
    <lineage>
        <taxon>Eukaryota</taxon>
        <taxon>Viridiplantae</taxon>
        <taxon>Streptophyta</taxon>
        <taxon>Embryophyta</taxon>
        <taxon>Tracheophyta</taxon>
        <taxon>Spermatophyta</taxon>
        <taxon>Magnoliopsida</taxon>
        <taxon>Liliopsida</taxon>
        <taxon>Poales</taxon>
        <taxon>Poaceae</taxon>
        <taxon>BOP clade</taxon>
        <taxon>Oryzoideae</taxon>
        <taxon>Oryzeae</taxon>
        <taxon>Zizaniinae</taxon>
        <taxon>Zizania</taxon>
    </lineage>
</organism>
<dbReference type="EMBL" id="JAAALK010000290">
    <property type="protein sequence ID" value="KAG8045748.1"/>
    <property type="molecule type" value="Genomic_DNA"/>
</dbReference>
<dbReference type="AlphaFoldDB" id="A0A8J5RH96"/>
<sequence length="962" mass="107828">MEAVAVEDGSGVGNFMLARGTSVEPVVEVELMRPRQDTMAETGADKTAEQQCEHFSIRGYVALLQKKHPKLCSLSRIFHEQNKWDEQQASSSPFSVANFRRWDCSKCLDKMKISDHRTTPITVSTKKDVTSDGCSITFIRSTLMPADVVSKRMSQGNDADKKGATEANTDVPTKDLQGSTYNYEAAANISDNVSMDVVDLLDVTHITSSKEGNDIDQPPRSSEVPEVVRELNEDDDILVTDNNMTKDPKPMSGQICDQVFSSDRCEEAASKRSLKSDCKEVNKKMMKKRYTNKHTVQVVSDVKLGRRKPQKVRLLSEIINSSQVKDSRGDDGHHENAVDRSEDDRHIIPLELSMDNPVEQQTVGGHGLKSTNDKTKWKGVDVVDDGSSLKNWLKRKKKKIAENVNHDGQSPVDNLSNPIISTQHDDDDNLHSDCQNEPENSTQRCSSKVKTSSLSKRKMYSSGNAKYGYQITGNKIQKIPILRSDNQNRMEPKNSVQRCLSKVSPAKRDVKNVAGLHEQSLPKKRKKQNLEVMHEKQPIIDDIPMDIVELLARNQHQRQLMTETDSYINRTQSKTTADGDCVIVAAMDGPNYAPSVIDTNFQQKCSTSESMQKELHGHLAESTQDASLHPLNLQISDHLKSTQEQQTHLHMDEMVTIAASSPLFPQHYDQYIAEARTECSGHKETKKITWDSFKASTRNSSTAAYVIVPLDDHCTERAISQVQARSFPSTTSTMRAGNLCDRRNAGQSVLYPKEPMPATNLLRIMDPSALAGFPNYEMSSRSQVELQLHNSQYAHNQYRGSTSTSYGNNLNGKVALPLEDLSQRQFQHNLRRPFRPHPRVGVLGSLLQKEIANWSENSGTVSGYRLGVSEGITSHQMKRKEHFEALNSGMFSAKWNALQLGSVSPSEELLSARNSVAQSWTRGKGKMTHPLDKFVRRDICVTNRNPADFTTVSDNNEYMTYR</sequence>
<evidence type="ECO:0000313" key="2">
    <source>
        <dbReference type="EMBL" id="KAG8045749.1"/>
    </source>
</evidence>
<keyword evidence="3" id="KW-1185">Reference proteome</keyword>
<feature type="compositionally biased region" description="Basic and acidic residues" evidence="1">
    <location>
        <begin position="325"/>
        <end position="345"/>
    </location>
</feature>
<dbReference type="GO" id="GO:0048367">
    <property type="term" value="P:shoot system development"/>
    <property type="evidence" value="ECO:0007669"/>
    <property type="project" value="InterPro"/>
</dbReference>
<dbReference type="Proteomes" id="UP000729402">
    <property type="component" value="Unassembled WGS sequence"/>
</dbReference>
<dbReference type="OrthoDB" id="754229at2759"/>
<dbReference type="GO" id="GO:0009910">
    <property type="term" value="P:negative regulation of flower development"/>
    <property type="evidence" value="ECO:0007669"/>
    <property type="project" value="InterPro"/>
</dbReference>
<dbReference type="InterPro" id="IPR034583">
    <property type="entry name" value="EMF1"/>
</dbReference>
<reference evidence="2" key="2">
    <citation type="submission" date="2021-02" db="EMBL/GenBank/DDBJ databases">
        <authorList>
            <person name="Kimball J.A."/>
            <person name="Haas M.W."/>
            <person name="Macchietto M."/>
            <person name="Kono T."/>
            <person name="Duquette J."/>
            <person name="Shao M."/>
        </authorList>
    </citation>
    <scope>NUCLEOTIDE SEQUENCE</scope>
    <source>
        <tissue evidence="2">Fresh leaf tissue</tissue>
    </source>
</reference>
<dbReference type="EMBL" id="JAAALK010000290">
    <property type="protein sequence ID" value="KAG8045749.1"/>
    <property type="molecule type" value="Genomic_DNA"/>
</dbReference>
<evidence type="ECO:0008006" key="4">
    <source>
        <dbReference type="Google" id="ProtNLM"/>
    </source>
</evidence>
<comment type="caution">
    <text evidence="2">The sequence shown here is derived from an EMBL/GenBank/DDBJ whole genome shotgun (WGS) entry which is preliminary data.</text>
</comment>
<feature type="region of interest" description="Disordered" evidence="1">
    <location>
        <begin position="151"/>
        <end position="176"/>
    </location>
</feature>